<reference evidence="16 17" key="1">
    <citation type="journal article" date="2019" name="Int. J. Syst. Evol. Microbiol.">
        <title>The Global Catalogue of Microorganisms (GCM) 10K type strain sequencing project: providing services to taxonomists for standard genome sequencing and annotation.</title>
        <authorList>
            <consortium name="The Broad Institute Genomics Platform"/>
            <consortium name="The Broad Institute Genome Sequencing Center for Infectious Disease"/>
            <person name="Wu L."/>
            <person name="Ma J."/>
        </authorList>
    </citation>
    <scope>NUCLEOTIDE SEQUENCE [LARGE SCALE GENOMIC DNA]</scope>
    <source>
        <strain evidence="16 17">JCM 3367</strain>
    </source>
</reference>
<comment type="function">
    <text evidence="12">Phosphorylation of dTMP to form dTDP in both de novo and salvage pathways of dTTP synthesis.</text>
</comment>
<evidence type="ECO:0000256" key="3">
    <source>
        <dbReference type="ARBA" id="ARBA00022475"/>
    </source>
</evidence>
<feature type="transmembrane region" description="Helical" evidence="14">
    <location>
        <begin position="128"/>
        <end position="151"/>
    </location>
</feature>
<keyword evidence="2" id="KW-0813">Transport</keyword>
<comment type="similarity">
    <text evidence="12">Belongs to the thymidylate kinase family.</text>
</comment>
<feature type="transmembrane region" description="Helical" evidence="14">
    <location>
        <begin position="198"/>
        <end position="218"/>
    </location>
</feature>
<dbReference type="EC" id="2.7.4.9" evidence="12"/>
<keyword evidence="3" id="KW-1003">Cell membrane</keyword>
<keyword evidence="9 12" id="KW-0067">ATP-binding</keyword>
<dbReference type="CDD" id="cd01672">
    <property type="entry name" value="TMPK"/>
    <property type="match status" value="1"/>
</dbReference>
<feature type="binding site" evidence="12">
    <location>
        <begin position="518"/>
        <end position="525"/>
    </location>
    <ligand>
        <name>ATP</name>
        <dbReference type="ChEBI" id="CHEBI:30616"/>
    </ligand>
</feature>
<feature type="transmembrane region" description="Helical" evidence="14">
    <location>
        <begin position="294"/>
        <end position="313"/>
    </location>
</feature>
<dbReference type="InterPro" id="IPR018095">
    <property type="entry name" value="Thymidylate_kin_CS"/>
</dbReference>
<comment type="subcellular location">
    <subcellularLocation>
        <location evidence="1">Cell membrane</location>
        <topology evidence="1">Multi-pass membrane protein</topology>
    </subcellularLocation>
</comment>
<dbReference type="InterPro" id="IPR027417">
    <property type="entry name" value="P-loop_NTPase"/>
</dbReference>
<dbReference type="CDD" id="cd06173">
    <property type="entry name" value="MFS_MefA_like"/>
    <property type="match status" value="1"/>
</dbReference>
<name>A0ABN3MW93_9ACTN</name>
<dbReference type="PANTHER" id="PTHR43266">
    <property type="entry name" value="MACROLIDE-EFFLUX PROTEIN"/>
    <property type="match status" value="1"/>
</dbReference>
<dbReference type="SUPFAM" id="SSF103473">
    <property type="entry name" value="MFS general substrate transporter"/>
    <property type="match status" value="1"/>
</dbReference>
<keyword evidence="6 12" id="KW-0545">Nucleotide biosynthesis</keyword>
<keyword evidence="4 12" id="KW-0808">Transferase</keyword>
<dbReference type="InterPro" id="IPR036259">
    <property type="entry name" value="MFS_trans_sf"/>
</dbReference>
<keyword evidence="10 14" id="KW-1133">Transmembrane helix</keyword>
<keyword evidence="7 12" id="KW-0547">Nucleotide-binding</keyword>
<evidence type="ECO:0000256" key="4">
    <source>
        <dbReference type="ARBA" id="ARBA00022679"/>
    </source>
</evidence>
<evidence type="ECO:0000256" key="10">
    <source>
        <dbReference type="ARBA" id="ARBA00022989"/>
    </source>
</evidence>
<feature type="transmembrane region" description="Helical" evidence="14">
    <location>
        <begin position="157"/>
        <end position="178"/>
    </location>
</feature>
<dbReference type="Gene3D" id="1.20.1250.20">
    <property type="entry name" value="MFS general substrate transporter like domains"/>
    <property type="match status" value="1"/>
</dbReference>
<organism evidence="16 17">
    <name type="scientific">Pilimelia columellifera subsp. columellifera</name>
    <dbReference type="NCBI Taxonomy" id="706583"/>
    <lineage>
        <taxon>Bacteria</taxon>
        <taxon>Bacillati</taxon>
        <taxon>Actinomycetota</taxon>
        <taxon>Actinomycetes</taxon>
        <taxon>Micromonosporales</taxon>
        <taxon>Micromonosporaceae</taxon>
        <taxon>Pilimelia</taxon>
    </lineage>
</organism>
<evidence type="ECO:0000313" key="17">
    <source>
        <dbReference type="Proteomes" id="UP001499978"/>
    </source>
</evidence>
<dbReference type="InterPro" id="IPR011701">
    <property type="entry name" value="MFS"/>
</dbReference>
<feature type="transmembrane region" description="Helical" evidence="14">
    <location>
        <begin position="97"/>
        <end position="121"/>
    </location>
</feature>
<dbReference type="GO" id="GO:0016301">
    <property type="term" value="F:kinase activity"/>
    <property type="evidence" value="ECO:0007669"/>
    <property type="project" value="UniProtKB-KW"/>
</dbReference>
<dbReference type="InterPro" id="IPR039430">
    <property type="entry name" value="Thymidylate_kin-like_dom"/>
</dbReference>
<feature type="transmembrane region" description="Helical" evidence="14">
    <location>
        <begin position="357"/>
        <end position="376"/>
    </location>
</feature>
<dbReference type="Gene3D" id="3.40.50.300">
    <property type="entry name" value="P-loop containing nucleotide triphosphate hydrolases"/>
    <property type="match status" value="1"/>
</dbReference>
<dbReference type="NCBIfam" id="TIGR00041">
    <property type="entry name" value="DTMP_kinase"/>
    <property type="match status" value="1"/>
</dbReference>
<feature type="transmembrane region" description="Helical" evidence="14">
    <location>
        <begin position="382"/>
        <end position="403"/>
    </location>
</feature>
<evidence type="ECO:0000256" key="12">
    <source>
        <dbReference type="HAMAP-Rule" id="MF_00165"/>
    </source>
</evidence>
<dbReference type="Pfam" id="PF02223">
    <property type="entry name" value="Thymidylate_kin"/>
    <property type="match status" value="1"/>
</dbReference>
<feature type="domain" description="Thymidylate kinase-like" evidence="15">
    <location>
        <begin position="516"/>
        <end position="707"/>
    </location>
</feature>
<evidence type="ECO:0000259" key="15">
    <source>
        <dbReference type="Pfam" id="PF02223"/>
    </source>
</evidence>
<feature type="transmembrane region" description="Helical" evidence="14">
    <location>
        <begin position="415"/>
        <end position="440"/>
    </location>
</feature>
<evidence type="ECO:0000256" key="6">
    <source>
        <dbReference type="ARBA" id="ARBA00022727"/>
    </source>
</evidence>
<evidence type="ECO:0000256" key="9">
    <source>
        <dbReference type="ARBA" id="ARBA00022840"/>
    </source>
</evidence>
<evidence type="ECO:0000256" key="8">
    <source>
        <dbReference type="ARBA" id="ARBA00022777"/>
    </source>
</evidence>
<keyword evidence="17" id="KW-1185">Reference proteome</keyword>
<dbReference type="InterPro" id="IPR018094">
    <property type="entry name" value="Thymidylate_kinase"/>
</dbReference>
<accession>A0ABN3MW93</accession>
<comment type="catalytic activity">
    <reaction evidence="12">
        <text>dTMP + ATP = dTDP + ADP</text>
        <dbReference type="Rhea" id="RHEA:13517"/>
        <dbReference type="ChEBI" id="CHEBI:30616"/>
        <dbReference type="ChEBI" id="CHEBI:58369"/>
        <dbReference type="ChEBI" id="CHEBI:63528"/>
        <dbReference type="ChEBI" id="CHEBI:456216"/>
        <dbReference type="EC" id="2.7.4.9"/>
    </reaction>
</comment>
<keyword evidence="11 14" id="KW-0472">Membrane</keyword>
<feature type="transmembrane region" description="Helical" evidence="14">
    <location>
        <begin position="63"/>
        <end position="85"/>
    </location>
</feature>
<proteinExistence type="inferred from homology"/>
<sequence length="728" mass="75832">MIAATARTCGPDSLRGTDINASEDNGASGPRATTAPPSAANQVDLGGLAALRSVLRIRPFRRLWMVLGVASLGDWLGLLATATFASAQVDSDAAKGVAFGSLIVVRLLPALVLGPIAGVLADRWDRRYTMVVCDLLRFLLFLSIPLVPLFGGSAVATVGWAGIATFLIESITLVWIPAKEAAVPNLIPRSRLETSNQLTLITTYGLAPVAAALGLSALDRVLRSAVPTPPTWAEAASLSMYFNAFSRLALAVVVFYGIKEISGRASAAPRDSESMLRQFIDGWKYIGTTRLVRGLVLGILGAFACAGVVIGAAPFFARSLSAGEAAFYLLFGAMFIGLGIGIGAGPALVRALSRRRWFGLSIVLAGASVFILALAIHLSMALIGAVLVGAGAGMAFLAGTTLLGSEVGDDVRGRVFAFIQTATRAVLVLAIGLAATLAGVAGSRRVNIGVVDVSLSSTRVLLLVAGVVSVVAGISAFRQMDDKPGVPVLADLWWSMRGRPLTMTPPAVTTGLFVVFEGGEGAGKSTQVAALAEALRSQGRAVTVTHEPGATRIGAQIRALLLDHPDGAPAPTARAEALLYAADRAHHVATVVRPALERGEIVISDRYVDSSLAYQGAGRELAVADLAWLSSWATNHLTPDLVVLLDIDPAVGLARVASRGSADRLEAESVAFHERVRNGFLDRAAEDPTGYLVIDAAADRDKLSERIRDRVGEVLAAADVSGPAVGVR</sequence>
<dbReference type="Proteomes" id="UP001499978">
    <property type="component" value="Unassembled WGS sequence"/>
</dbReference>
<evidence type="ECO:0000256" key="11">
    <source>
        <dbReference type="ARBA" id="ARBA00023136"/>
    </source>
</evidence>
<gene>
    <name evidence="12" type="primary">tmk</name>
    <name evidence="16" type="ORF">GCM10010201_00980</name>
</gene>
<evidence type="ECO:0000256" key="7">
    <source>
        <dbReference type="ARBA" id="ARBA00022741"/>
    </source>
</evidence>
<evidence type="ECO:0000256" key="5">
    <source>
        <dbReference type="ARBA" id="ARBA00022692"/>
    </source>
</evidence>
<evidence type="ECO:0000313" key="16">
    <source>
        <dbReference type="EMBL" id="GAA2510162.1"/>
    </source>
</evidence>
<evidence type="ECO:0000256" key="2">
    <source>
        <dbReference type="ARBA" id="ARBA00022448"/>
    </source>
</evidence>
<dbReference type="Pfam" id="PF07690">
    <property type="entry name" value="MFS_1"/>
    <property type="match status" value="1"/>
</dbReference>
<dbReference type="PANTHER" id="PTHR43266:SF10">
    <property type="entry name" value="BACILYSIN EXPORTER BACE-RELATED"/>
    <property type="match status" value="1"/>
</dbReference>
<evidence type="ECO:0000256" key="14">
    <source>
        <dbReference type="SAM" id="Phobius"/>
    </source>
</evidence>
<dbReference type="PROSITE" id="PS01331">
    <property type="entry name" value="THYMIDYLATE_KINASE"/>
    <property type="match status" value="1"/>
</dbReference>
<evidence type="ECO:0000256" key="1">
    <source>
        <dbReference type="ARBA" id="ARBA00004651"/>
    </source>
</evidence>
<dbReference type="EMBL" id="BAAARY010000001">
    <property type="protein sequence ID" value="GAA2510162.1"/>
    <property type="molecule type" value="Genomic_DNA"/>
</dbReference>
<protein>
    <recommendedName>
        <fullName evidence="12">Thymidylate kinase</fullName>
        <ecNumber evidence="12">2.7.4.9</ecNumber>
    </recommendedName>
    <alternativeName>
        <fullName evidence="12">dTMP kinase</fullName>
    </alternativeName>
</protein>
<feature type="transmembrane region" description="Helical" evidence="14">
    <location>
        <begin position="325"/>
        <end position="345"/>
    </location>
</feature>
<comment type="caution">
    <text evidence="16">The sequence shown here is derived from an EMBL/GenBank/DDBJ whole genome shotgun (WGS) entry which is preliminary data.</text>
</comment>
<dbReference type="SUPFAM" id="SSF52540">
    <property type="entry name" value="P-loop containing nucleoside triphosphate hydrolases"/>
    <property type="match status" value="1"/>
</dbReference>
<feature type="transmembrane region" description="Helical" evidence="14">
    <location>
        <begin position="238"/>
        <end position="258"/>
    </location>
</feature>
<keyword evidence="5 14" id="KW-0812">Transmembrane</keyword>
<evidence type="ECO:0000256" key="13">
    <source>
        <dbReference type="SAM" id="MobiDB-lite"/>
    </source>
</evidence>
<keyword evidence="8 12" id="KW-0418">Kinase</keyword>
<feature type="region of interest" description="Disordered" evidence="13">
    <location>
        <begin position="1"/>
        <end position="37"/>
    </location>
</feature>
<feature type="transmembrane region" description="Helical" evidence="14">
    <location>
        <begin position="460"/>
        <end position="477"/>
    </location>
</feature>
<dbReference type="HAMAP" id="MF_00165">
    <property type="entry name" value="Thymidylate_kinase"/>
    <property type="match status" value="1"/>
</dbReference>